<reference evidence="6" key="1">
    <citation type="journal article" date="2019" name="Int. J. Syst. Evol. Microbiol.">
        <title>The Global Catalogue of Microorganisms (GCM) 10K type strain sequencing project: providing services to taxonomists for standard genome sequencing and annotation.</title>
        <authorList>
            <consortium name="The Broad Institute Genomics Platform"/>
            <consortium name="The Broad Institute Genome Sequencing Center for Infectious Disease"/>
            <person name="Wu L."/>
            <person name="Ma J."/>
        </authorList>
    </citation>
    <scope>NUCLEOTIDE SEQUENCE [LARGE SCALE GENOMIC DNA]</scope>
    <source>
        <strain evidence="6">CCUG 66188</strain>
    </source>
</reference>
<accession>A0ABW2B3U8</accession>
<proteinExistence type="predicted"/>
<keyword evidence="6" id="KW-1185">Reference proteome</keyword>
<keyword evidence="1" id="KW-0436">Ligase</keyword>
<evidence type="ECO:0000256" key="1">
    <source>
        <dbReference type="ARBA" id="ARBA00022598"/>
    </source>
</evidence>
<evidence type="ECO:0000313" key="5">
    <source>
        <dbReference type="EMBL" id="MFC6759578.1"/>
    </source>
</evidence>
<organism evidence="5 6">
    <name type="scientific">Sulfitobacter porphyrae</name>
    <dbReference type="NCBI Taxonomy" id="1246864"/>
    <lineage>
        <taxon>Bacteria</taxon>
        <taxon>Pseudomonadati</taxon>
        <taxon>Pseudomonadota</taxon>
        <taxon>Alphaproteobacteria</taxon>
        <taxon>Rhodobacterales</taxon>
        <taxon>Roseobacteraceae</taxon>
        <taxon>Sulfitobacter</taxon>
    </lineage>
</organism>
<evidence type="ECO:0000256" key="2">
    <source>
        <dbReference type="ARBA" id="ARBA00022741"/>
    </source>
</evidence>
<evidence type="ECO:0000313" key="6">
    <source>
        <dbReference type="Proteomes" id="UP001596353"/>
    </source>
</evidence>
<sequence length="103" mass="10960">MLTLCHRLSGENDVAGLRGALVLLGLLGDKIPDWAVEQAYDLSDVEAFLSDARVTAMETKDFAEVDRIKTALTALGIEVQMSKDGVKLKAPPGFDGTGLEGVL</sequence>
<name>A0ABW2B3U8_9RHOB</name>
<evidence type="ECO:0000256" key="3">
    <source>
        <dbReference type="ARBA" id="ARBA00022840"/>
    </source>
</evidence>
<keyword evidence="2" id="KW-0547">Nucleotide-binding</keyword>
<dbReference type="EMBL" id="JBHSWG010000001">
    <property type="protein sequence ID" value="MFC6759578.1"/>
    <property type="molecule type" value="Genomic_DNA"/>
</dbReference>
<keyword evidence="3" id="KW-0067">ATP-binding</keyword>
<dbReference type="InterPro" id="IPR009080">
    <property type="entry name" value="tRNAsynth_Ia_anticodon-bd"/>
</dbReference>
<dbReference type="SUPFAM" id="SSF47323">
    <property type="entry name" value="Anticodon-binding domain of a subclass of class I aminoacyl-tRNA synthetases"/>
    <property type="match status" value="1"/>
</dbReference>
<comment type="caution">
    <text evidence="5">The sequence shown here is derived from an EMBL/GenBank/DDBJ whole genome shotgun (WGS) entry which is preliminary data.</text>
</comment>
<dbReference type="Gene3D" id="1.20.120.1910">
    <property type="entry name" value="Cysteine-tRNA ligase, C-terminal anti-codon recognition domain"/>
    <property type="match status" value="1"/>
</dbReference>
<protein>
    <submittedName>
        <fullName evidence="5">Uncharacterized protein</fullName>
    </submittedName>
</protein>
<dbReference type="Proteomes" id="UP001596353">
    <property type="component" value="Unassembled WGS sequence"/>
</dbReference>
<evidence type="ECO:0000256" key="4">
    <source>
        <dbReference type="ARBA" id="ARBA00023146"/>
    </source>
</evidence>
<gene>
    <name evidence="5" type="ORF">ACFQFQ_08930</name>
</gene>
<keyword evidence="4" id="KW-0030">Aminoacyl-tRNA synthetase</keyword>